<dbReference type="RefSeq" id="YP_009846830.1">
    <property type="nucleotide sequence ID" value="NC_048772.1"/>
</dbReference>
<dbReference type="InterPro" id="IPR018306">
    <property type="entry name" value="Phage_T5_Orf172_DNA-bd"/>
</dbReference>
<dbReference type="Proteomes" id="UP000325103">
    <property type="component" value="Segment"/>
</dbReference>
<reference evidence="3 4" key="1">
    <citation type="submission" date="2019-04" db="EMBL/GenBank/DDBJ databases">
        <title>Nine Novel Phages from a Plateau Lake in Southwest China Provide Insights into Aeromonas Phage Diversity.</title>
        <authorList>
            <person name="Xiao W."/>
            <person name="Bai M."/>
            <person name="Wang Y."/>
            <person name="Cui X."/>
        </authorList>
    </citation>
    <scope>NUCLEOTIDE SEQUENCE [LARGE SCALE GENOMIC DNA]</scope>
</reference>
<protein>
    <submittedName>
        <fullName evidence="3">Uncharacterized protein</fullName>
    </submittedName>
</protein>
<proteinExistence type="predicted"/>
<evidence type="ECO:0000259" key="1">
    <source>
        <dbReference type="Pfam" id="PF10544"/>
    </source>
</evidence>
<evidence type="ECO:0000313" key="4">
    <source>
        <dbReference type="Proteomes" id="UP000325103"/>
    </source>
</evidence>
<dbReference type="InterPro" id="IPR048793">
    <property type="entry name" value="CapR_dom"/>
</dbReference>
<dbReference type="EMBL" id="MK813941">
    <property type="protein sequence ID" value="QEG08746.1"/>
    <property type="molecule type" value="Genomic_DNA"/>
</dbReference>
<gene>
    <name evidence="3" type="primary">4L372XY_031</name>
</gene>
<dbReference type="GeneID" id="55617202"/>
<evidence type="ECO:0000313" key="3">
    <source>
        <dbReference type="EMBL" id="QEG08746.1"/>
    </source>
</evidence>
<dbReference type="KEGG" id="vg:55617202"/>
<feature type="domain" description="Bacteriophage T5 Orf172 DNA-binding" evidence="1">
    <location>
        <begin position="246"/>
        <end position="323"/>
    </location>
</feature>
<dbReference type="Pfam" id="PF21817">
    <property type="entry name" value="CapR"/>
    <property type="match status" value="2"/>
</dbReference>
<keyword evidence="4" id="KW-1185">Reference proteome</keyword>
<sequence length="343" mass="39953">MSEKVINASTKTKKKYEKAEDFIGETFNDGKLKVIGILERRPYGVIYKVTCTECSKDPELFPLGYFTSLKSDLKAGSIPCGCAISPRWEETQCLIRVNRVVNGKFIIHGFSEHYKGKNTKLDCECPVDGCKWTPTLHNVLRGKSNCPHCAMISRRRIFQRPYTEVIMNCKNVCEQKKYTFVGFCGEYENCNSLVEYLCPIHGSCVVPYRSLVERQSKCYKCHQEYMRKTVCFYGWYPERAEEKDFLYVMNFNDCYIKVGRSFNVPKRLRELKNISKCLKIKTLSVYTSTHREVYDLEQELHDELHNRGFGHTPDTWYSTETFDTDCLFILNNLLDLSGIERVK</sequence>
<feature type="domain" description="CapR homology" evidence="2">
    <location>
        <begin position="20"/>
        <end position="83"/>
    </location>
</feature>
<evidence type="ECO:0000259" key="2">
    <source>
        <dbReference type="Pfam" id="PF21817"/>
    </source>
</evidence>
<feature type="domain" description="CapR homology" evidence="2">
    <location>
        <begin position="94"/>
        <end position="149"/>
    </location>
</feature>
<name>A0A5B9N807_9CAUD</name>
<organism evidence="3 4">
    <name type="scientific">Aeromonas phage 4L372XY</name>
    <dbReference type="NCBI Taxonomy" id="2588520"/>
    <lineage>
        <taxon>Viruses</taxon>
        <taxon>Duplodnaviria</taxon>
        <taxon>Heunggongvirae</taxon>
        <taxon>Uroviricota</taxon>
        <taxon>Caudoviricetes</taxon>
        <taxon>Plateaulakevirus</taxon>
        <taxon>Plateaulakevirus pv4L372XY</taxon>
    </lineage>
</organism>
<accession>A0A5B9N807</accession>
<dbReference type="Pfam" id="PF10544">
    <property type="entry name" value="T5orf172"/>
    <property type="match status" value="1"/>
</dbReference>